<sequence length="224" mass="25564">MLCKILSIICIFSFFILTLSCNKTKENSIKKSSKVNAPLSKTPVKTYAVKATEALEFCKKNKMNEDFCILIDMEIHSGKKRFLIWDFKKNEITHRFLVGHGCGDNEWSTSTTKDNPTFSNVEDSHRSSLGKYKIGARAYSEWGINIKYLMHGLEESNSNALKRYIVFHSWEAVSDEEVFPNGTPEGWGCPTISNASFKVVDPMLQKASKPVLMWIFDDRTDQLK</sequence>
<dbReference type="PANTHER" id="PTHR38477:SF1">
    <property type="entry name" value="MUREIN L,D-TRANSPEPTIDASE CATALYTIC DOMAIN FAMILY PROTEIN"/>
    <property type="match status" value="1"/>
</dbReference>
<comment type="caution">
    <text evidence="1">The sequence shown here is derived from an EMBL/GenBank/DDBJ whole genome shotgun (WGS) entry which is preliminary data.</text>
</comment>
<dbReference type="AlphaFoldDB" id="A0A0C1FMT0"/>
<evidence type="ECO:0000313" key="2">
    <source>
        <dbReference type="Proteomes" id="UP000031473"/>
    </source>
</evidence>
<evidence type="ECO:0000313" key="1">
    <source>
        <dbReference type="EMBL" id="KIA89239.1"/>
    </source>
</evidence>
<dbReference type="STRING" id="266749.SAMN05421876_1059"/>
<protein>
    <submittedName>
        <fullName evidence="1">Peptidase</fullName>
    </submittedName>
</protein>
<gene>
    <name evidence="1" type="ORF">OA86_06460</name>
</gene>
<keyword evidence="2" id="KW-1185">Reference proteome</keyword>
<proteinExistence type="predicted"/>
<dbReference type="Pfam" id="PF13645">
    <property type="entry name" value="YkuD_2"/>
    <property type="match status" value="1"/>
</dbReference>
<dbReference type="PANTHER" id="PTHR38477">
    <property type="entry name" value="HYPOTHETICAL EXPORTED PROTEIN"/>
    <property type="match status" value="1"/>
</dbReference>
<dbReference type="Proteomes" id="UP000031473">
    <property type="component" value="Unassembled WGS sequence"/>
</dbReference>
<dbReference type="PROSITE" id="PS51257">
    <property type="entry name" value="PROKAR_LIPOPROTEIN"/>
    <property type="match status" value="1"/>
</dbReference>
<reference evidence="1 2" key="1">
    <citation type="submission" date="2014-10" db="EMBL/GenBank/DDBJ databases">
        <title>Kaistella jeonii genome.</title>
        <authorList>
            <person name="Clayton J.T."/>
            <person name="Newman J.D."/>
        </authorList>
    </citation>
    <scope>NUCLEOTIDE SEQUENCE [LARGE SCALE GENOMIC DNA]</scope>
    <source>
        <strain evidence="1 2">DSM 17048</strain>
    </source>
</reference>
<dbReference type="InterPro" id="IPR032676">
    <property type="entry name" value="YkuD_2"/>
</dbReference>
<organism evidence="1 2">
    <name type="scientific">Kaistella jeonii</name>
    <dbReference type="NCBI Taxonomy" id="266749"/>
    <lineage>
        <taxon>Bacteria</taxon>
        <taxon>Pseudomonadati</taxon>
        <taxon>Bacteroidota</taxon>
        <taxon>Flavobacteriia</taxon>
        <taxon>Flavobacteriales</taxon>
        <taxon>Weeksellaceae</taxon>
        <taxon>Chryseobacterium group</taxon>
        <taxon>Kaistella</taxon>
    </lineage>
</organism>
<dbReference type="OrthoDB" id="1247236at2"/>
<name>A0A0C1FMT0_9FLAO</name>
<accession>A0A0C1FMT0</accession>
<dbReference type="EMBL" id="JSYL01000003">
    <property type="protein sequence ID" value="KIA89239.1"/>
    <property type="molecule type" value="Genomic_DNA"/>
</dbReference>